<keyword evidence="1" id="KW-0238">DNA-binding</keyword>
<sequence length="221" mass="24153">MNQAVNQDRKPIDVMLADSNPLVLSALSEVIDRDPRFSLVATTATAEGFLGTVMRVPVQIGIINWSLPALGGAKLIEVLRDQENAPRIIVYADDTGDLPRLAMTAGAAAFASRSSPAETLLDTCVDVAAGKMVFPFLDVRELQSDPIHLLSRKERATLDALSKGLTNRELAKELSISTNTVKFHLTNLYEKLSVKNRAQAIAFYYSSRLALERDQDDGIPK</sequence>
<accession>F7ZBM0</accession>
<evidence type="ECO:0000259" key="3">
    <source>
        <dbReference type="PROSITE" id="PS50043"/>
    </source>
</evidence>
<dbReference type="InterPro" id="IPR011006">
    <property type="entry name" value="CheY-like_superfamily"/>
</dbReference>
<dbReference type="SUPFAM" id="SSF46894">
    <property type="entry name" value="C-terminal effector domain of the bipartite response regulators"/>
    <property type="match status" value="1"/>
</dbReference>
<dbReference type="PANTHER" id="PTHR45566:SF1">
    <property type="entry name" value="HTH-TYPE TRANSCRIPTIONAL REGULATOR YHJB-RELATED"/>
    <property type="match status" value="1"/>
</dbReference>
<dbReference type="SMART" id="SM00421">
    <property type="entry name" value="HTH_LUXR"/>
    <property type="match status" value="1"/>
</dbReference>
<dbReference type="Pfam" id="PF00072">
    <property type="entry name" value="Response_reg"/>
    <property type="match status" value="1"/>
</dbReference>
<dbReference type="KEGG" id="rli:RLO149_c036840"/>
<dbReference type="InterPro" id="IPR016032">
    <property type="entry name" value="Sig_transdc_resp-reg_C-effctor"/>
</dbReference>
<dbReference type="Pfam" id="PF00196">
    <property type="entry name" value="GerE"/>
    <property type="match status" value="1"/>
</dbReference>
<keyword evidence="6" id="KW-1185">Reference proteome</keyword>
<dbReference type="PANTHER" id="PTHR45566">
    <property type="entry name" value="HTH-TYPE TRANSCRIPTIONAL REGULATOR YHJB-RELATED"/>
    <property type="match status" value="1"/>
</dbReference>
<dbReference type="GO" id="GO:0000160">
    <property type="term" value="P:phosphorelay signal transduction system"/>
    <property type="evidence" value="ECO:0007669"/>
    <property type="project" value="InterPro"/>
</dbReference>
<dbReference type="AlphaFoldDB" id="F7ZBM0"/>
<evidence type="ECO:0000313" key="5">
    <source>
        <dbReference type="EMBL" id="AEI95602.1"/>
    </source>
</evidence>
<dbReference type="PROSITE" id="PS50043">
    <property type="entry name" value="HTH_LUXR_2"/>
    <property type="match status" value="1"/>
</dbReference>
<dbReference type="EMBL" id="CP002623">
    <property type="protein sequence ID" value="AEI95602.1"/>
    <property type="molecule type" value="Genomic_DNA"/>
</dbReference>
<proteinExistence type="predicted"/>
<dbReference type="RefSeq" id="WP_013963486.1">
    <property type="nucleotide sequence ID" value="NC_015730.1"/>
</dbReference>
<dbReference type="PRINTS" id="PR00038">
    <property type="entry name" value="HTHLUXR"/>
</dbReference>
<evidence type="ECO:0000256" key="1">
    <source>
        <dbReference type="ARBA" id="ARBA00023125"/>
    </source>
</evidence>
<evidence type="ECO:0000259" key="4">
    <source>
        <dbReference type="PROSITE" id="PS50110"/>
    </source>
</evidence>
<dbReference type="InterPro" id="IPR051015">
    <property type="entry name" value="EvgA-like"/>
</dbReference>
<protein>
    <submittedName>
        <fullName evidence="5">HTH-type transcriptional regulator, LuxR family</fullName>
    </submittedName>
</protein>
<dbReference type="InterPro" id="IPR001789">
    <property type="entry name" value="Sig_transdc_resp-reg_receiver"/>
</dbReference>
<dbReference type="PROSITE" id="PS50110">
    <property type="entry name" value="RESPONSE_REGULATORY"/>
    <property type="match status" value="1"/>
</dbReference>
<reference evidence="5 6" key="1">
    <citation type="journal article" date="2011" name="BMC Genomics">
        <title>Comparative genome analysis and genome-guided physiological analysis of Roseobacter litoralis.</title>
        <authorList>
            <person name="Kalhoefer D."/>
            <person name="Thole S."/>
            <person name="Voget S."/>
            <person name="Lehmann R."/>
            <person name="Liesegang H."/>
            <person name="Wollher A."/>
            <person name="Daniel R."/>
            <person name="Simon M."/>
            <person name="Brinkhoff T."/>
        </authorList>
    </citation>
    <scope>NUCLEOTIDE SEQUENCE [LARGE SCALE GENOMIC DNA]</scope>
    <source>
        <strain evidence="6">ATCC 49566 / DSM 6996 / JCM 21268 / NBRC 15278 / OCh 149</strain>
    </source>
</reference>
<evidence type="ECO:0000256" key="2">
    <source>
        <dbReference type="PROSITE-ProRule" id="PRU00169"/>
    </source>
</evidence>
<gene>
    <name evidence="5" type="ordered locus">RLO149_c036840</name>
</gene>
<feature type="domain" description="HTH luxR-type" evidence="3">
    <location>
        <begin position="143"/>
        <end position="208"/>
    </location>
</feature>
<dbReference type="HOGENOM" id="CLU_000445_90_8_5"/>
<name>F7ZBM0_ROSLO</name>
<dbReference type="SUPFAM" id="SSF52172">
    <property type="entry name" value="CheY-like"/>
    <property type="match status" value="1"/>
</dbReference>
<dbReference type="eggNOG" id="COG2197">
    <property type="taxonomic scope" value="Bacteria"/>
</dbReference>
<evidence type="ECO:0000313" key="6">
    <source>
        <dbReference type="Proteomes" id="UP000001353"/>
    </source>
</evidence>
<feature type="domain" description="Response regulatory" evidence="4">
    <location>
        <begin position="13"/>
        <end position="128"/>
    </location>
</feature>
<dbReference type="STRING" id="391595.RLO149_c036840"/>
<dbReference type="InterPro" id="IPR000792">
    <property type="entry name" value="Tscrpt_reg_LuxR_C"/>
</dbReference>
<dbReference type="Proteomes" id="UP000001353">
    <property type="component" value="Chromosome"/>
</dbReference>
<dbReference type="GO" id="GO:0006355">
    <property type="term" value="P:regulation of DNA-templated transcription"/>
    <property type="evidence" value="ECO:0007669"/>
    <property type="project" value="InterPro"/>
</dbReference>
<organism evidence="5 6">
    <name type="scientific">Roseobacter litoralis (strain ATCC 49566 / DSM 6996 / JCM 21268 / NBRC 15278 / OCh 149)</name>
    <dbReference type="NCBI Taxonomy" id="391595"/>
    <lineage>
        <taxon>Bacteria</taxon>
        <taxon>Pseudomonadati</taxon>
        <taxon>Pseudomonadota</taxon>
        <taxon>Alphaproteobacteria</taxon>
        <taxon>Rhodobacterales</taxon>
        <taxon>Roseobacteraceae</taxon>
        <taxon>Roseobacter</taxon>
    </lineage>
</organism>
<dbReference type="GO" id="GO:0003677">
    <property type="term" value="F:DNA binding"/>
    <property type="evidence" value="ECO:0007669"/>
    <property type="project" value="UniProtKB-KW"/>
</dbReference>
<comment type="caution">
    <text evidence="2">Lacks conserved residue(s) required for the propagation of feature annotation.</text>
</comment>
<dbReference type="CDD" id="cd06170">
    <property type="entry name" value="LuxR_C_like"/>
    <property type="match status" value="1"/>
</dbReference>
<dbReference type="Gene3D" id="3.40.50.2300">
    <property type="match status" value="1"/>
</dbReference>